<dbReference type="GO" id="GO:0006261">
    <property type="term" value="P:DNA-templated DNA replication"/>
    <property type="evidence" value="ECO:0007669"/>
    <property type="project" value="TreeGrafter"/>
</dbReference>
<evidence type="ECO:0000259" key="5">
    <source>
        <dbReference type="SMART" id="SM00382"/>
    </source>
</evidence>
<dbReference type="PATRIC" id="fig|1703771.3.peg.783"/>
<dbReference type="Gene3D" id="1.20.272.10">
    <property type="match status" value="1"/>
</dbReference>
<dbReference type="CDD" id="cd18139">
    <property type="entry name" value="HLD_clamp_RarA"/>
    <property type="match status" value="1"/>
</dbReference>
<dbReference type="Gene3D" id="1.10.3710.10">
    <property type="entry name" value="DNA polymerase III clamp loader subunits, C-terminal domain"/>
    <property type="match status" value="1"/>
</dbReference>
<organism evidence="6 7">
    <name type="scientific">candidate division TA06 bacterium DG_26</name>
    <dbReference type="NCBI Taxonomy" id="1703771"/>
    <lineage>
        <taxon>Bacteria</taxon>
        <taxon>Bacteria division TA06</taxon>
    </lineage>
</organism>
<dbReference type="Gene3D" id="1.10.8.60">
    <property type="match status" value="1"/>
</dbReference>
<dbReference type="GO" id="GO:0017116">
    <property type="term" value="F:single-stranded DNA helicase activity"/>
    <property type="evidence" value="ECO:0007669"/>
    <property type="project" value="TreeGrafter"/>
</dbReference>
<gene>
    <name evidence="6" type="ORF">AMJ40_03085</name>
</gene>
<evidence type="ECO:0000313" key="6">
    <source>
        <dbReference type="EMBL" id="KPJ50377.1"/>
    </source>
</evidence>
<dbReference type="GO" id="GO:0016887">
    <property type="term" value="F:ATP hydrolysis activity"/>
    <property type="evidence" value="ECO:0007669"/>
    <property type="project" value="InterPro"/>
</dbReference>
<evidence type="ECO:0000313" key="7">
    <source>
        <dbReference type="Proteomes" id="UP000051124"/>
    </source>
</evidence>
<feature type="domain" description="AAA+ ATPase" evidence="5">
    <location>
        <begin position="45"/>
        <end position="157"/>
    </location>
</feature>
<dbReference type="InterPro" id="IPR032423">
    <property type="entry name" value="AAA_assoc_2"/>
</dbReference>
<dbReference type="InterPro" id="IPR021886">
    <property type="entry name" value="MgsA_C"/>
</dbReference>
<evidence type="ECO:0000256" key="1">
    <source>
        <dbReference type="ARBA" id="ARBA00008959"/>
    </source>
</evidence>
<dbReference type="EMBL" id="LIZT01000023">
    <property type="protein sequence ID" value="KPJ50377.1"/>
    <property type="molecule type" value="Genomic_DNA"/>
</dbReference>
<dbReference type="Proteomes" id="UP000051124">
    <property type="component" value="Unassembled WGS sequence"/>
</dbReference>
<dbReference type="PANTHER" id="PTHR13779">
    <property type="entry name" value="WERNER HELICASE-INTERACTING PROTEIN 1 FAMILY MEMBER"/>
    <property type="match status" value="1"/>
</dbReference>
<dbReference type="GO" id="GO:0003677">
    <property type="term" value="F:DNA binding"/>
    <property type="evidence" value="ECO:0007669"/>
    <property type="project" value="InterPro"/>
</dbReference>
<keyword evidence="4" id="KW-0067">ATP-binding</keyword>
<dbReference type="InterPro" id="IPR051314">
    <property type="entry name" value="AAA_ATPase_RarA/MGS1/WRNIP1"/>
</dbReference>
<dbReference type="SMART" id="SM00382">
    <property type="entry name" value="AAA"/>
    <property type="match status" value="1"/>
</dbReference>
<dbReference type="SUPFAM" id="SSF52540">
    <property type="entry name" value="P-loop containing nucleoside triphosphate hydrolases"/>
    <property type="match status" value="1"/>
</dbReference>
<proteinExistence type="inferred from homology"/>
<evidence type="ECO:0000256" key="2">
    <source>
        <dbReference type="ARBA" id="ARBA00020776"/>
    </source>
</evidence>
<dbReference type="AlphaFoldDB" id="A0A0S7WKD3"/>
<reference evidence="6 7" key="1">
    <citation type="journal article" date="2015" name="Microbiome">
        <title>Genomic resolution of linkages in carbon, nitrogen, and sulfur cycling among widespread estuary sediment bacteria.</title>
        <authorList>
            <person name="Baker B.J."/>
            <person name="Lazar C.S."/>
            <person name="Teske A.P."/>
            <person name="Dick G.J."/>
        </authorList>
    </citation>
    <scope>NUCLEOTIDE SEQUENCE [LARGE SCALE GENOMIC DNA]</scope>
    <source>
        <strain evidence="6">DG_26</strain>
    </source>
</reference>
<dbReference type="PANTHER" id="PTHR13779:SF7">
    <property type="entry name" value="ATPASE WRNIP1"/>
    <property type="match status" value="1"/>
</dbReference>
<dbReference type="InterPro" id="IPR008921">
    <property type="entry name" value="DNA_pol3_clamp-load_cplx_C"/>
</dbReference>
<dbReference type="GO" id="GO:0000731">
    <property type="term" value="P:DNA synthesis involved in DNA repair"/>
    <property type="evidence" value="ECO:0007669"/>
    <property type="project" value="TreeGrafter"/>
</dbReference>
<dbReference type="Pfam" id="PF16193">
    <property type="entry name" value="AAA_assoc_2"/>
    <property type="match status" value="1"/>
</dbReference>
<dbReference type="FunFam" id="1.10.8.60:FF:000029">
    <property type="entry name" value="Replication-associated recombination protein A"/>
    <property type="match status" value="1"/>
</dbReference>
<dbReference type="InterPro" id="IPR027417">
    <property type="entry name" value="P-loop_NTPase"/>
</dbReference>
<dbReference type="Gene3D" id="3.40.50.300">
    <property type="entry name" value="P-loop containing nucleotide triphosphate hydrolases"/>
    <property type="match status" value="1"/>
</dbReference>
<comment type="similarity">
    <text evidence="1">Belongs to the AAA ATPase family. RarA/MGS1/WRNIP1 subfamily.</text>
</comment>
<dbReference type="InterPro" id="IPR003593">
    <property type="entry name" value="AAA+_ATPase"/>
</dbReference>
<dbReference type="GO" id="GO:0008047">
    <property type="term" value="F:enzyme activator activity"/>
    <property type="evidence" value="ECO:0007669"/>
    <property type="project" value="TreeGrafter"/>
</dbReference>
<sequence length="424" mass="47121">MELFRDTPRIPLARRMTPRTLDEFCGQEHLLGKGKLLRRLIEADRVSSLILYGPPGCGKSSIAQIIANRTKSAFERLSAPTAGVSELRKMIERAKKAERVILFVDEIYHWSKLQQSCLLASVEQGVITLIGATLYNPFFSIIPALLSRSHVFELKPLSDEDIRKIVARALADSERGFGNREIRLTQDALNHLAIYSSGDARKALNALEVGVLSAGTDKAGEVVYDLALAEECIQKQAMYYSKDERYDTVSAFIKSMRGSDPHATLYWLAKMIYGGEDPRYIARRVVICAAEDVGNADPQALVLASAALSAVESIGLPEARIPLAQAALYVATAPKSNACYEGISRAMEDIENERQDGVPDHLKDAHYPGAKRLKRGEGYLYPHDQPEGWVSQQYSSQGKQYYSPSSHGFEKIIKERMDNLKRKG</sequence>
<dbReference type="InterPro" id="IPR003959">
    <property type="entry name" value="ATPase_AAA_core"/>
</dbReference>
<protein>
    <recommendedName>
        <fullName evidence="2">Replication-associated recombination protein A</fullName>
    </recommendedName>
</protein>
<evidence type="ECO:0000256" key="3">
    <source>
        <dbReference type="ARBA" id="ARBA00022741"/>
    </source>
</evidence>
<dbReference type="CDD" id="cd00009">
    <property type="entry name" value="AAA"/>
    <property type="match status" value="1"/>
</dbReference>
<evidence type="ECO:0000256" key="4">
    <source>
        <dbReference type="ARBA" id="ARBA00022840"/>
    </source>
</evidence>
<dbReference type="SUPFAM" id="SSF48019">
    <property type="entry name" value="post-AAA+ oligomerization domain-like"/>
    <property type="match status" value="1"/>
</dbReference>
<dbReference type="Pfam" id="PF12002">
    <property type="entry name" value="MgsA_C"/>
    <property type="match status" value="1"/>
</dbReference>
<dbReference type="Pfam" id="PF00004">
    <property type="entry name" value="AAA"/>
    <property type="match status" value="1"/>
</dbReference>
<dbReference type="FunFam" id="1.10.3710.10:FF:000003">
    <property type="entry name" value="ATPase, AAA family protein"/>
    <property type="match status" value="1"/>
</dbReference>
<dbReference type="GO" id="GO:0005524">
    <property type="term" value="F:ATP binding"/>
    <property type="evidence" value="ECO:0007669"/>
    <property type="project" value="UniProtKB-KW"/>
</dbReference>
<keyword evidence="3" id="KW-0547">Nucleotide-binding</keyword>
<accession>A0A0S7WKD3</accession>
<name>A0A0S7WKD3_UNCT6</name>
<comment type="caution">
    <text evidence="6">The sequence shown here is derived from an EMBL/GenBank/DDBJ whole genome shotgun (WGS) entry which is preliminary data.</text>
</comment>
<dbReference type="FunFam" id="1.20.272.10:FF:000001">
    <property type="entry name" value="Putative AAA family ATPase"/>
    <property type="match status" value="1"/>
</dbReference>